<proteinExistence type="predicted"/>
<evidence type="ECO:0000313" key="1">
    <source>
        <dbReference type="EMBL" id="KAJ7745089.1"/>
    </source>
</evidence>
<keyword evidence="2" id="KW-1185">Reference proteome</keyword>
<dbReference type="EMBL" id="JARKIB010000084">
    <property type="protein sequence ID" value="KAJ7745089.1"/>
    <property type="molecule type" value="Genomic_DNA"/>
</dbReference>
<comment type="caution">
    <text evidence="1">The sequence shown here is derived from an EMBL/GenBank/DDBJ whole genome shotgun (WGS) entry which is preliminary data.</text>
</comment>
<gene>
    <name evidence="1" type="ORF">B0H16DRAFT_1889468</name>
</gene>
<organism evidence="1 2">
    <name type="scientific">Mycena metata</name>
    <dbReference type="NCBI Taxonomy" id="1033252"/>
    <lineage>
        <taxon>Eukaryota</taxon>
        <taxon>Fungi</taxon>
        <taxon>Dikarya</taxon>
        <taxon>Basidiomycota</taxon>
        <taxon>Agaricomycotina</taxon>
        <taxon>Agaricomycetes</taxon>
        <taxon>Agaricomycetidae</taxon>
        <taxon>Agaricales</taxon>
        <taxon>Marasmiineae</taxon>
        <taxon>Mycenaceae</taxon>
        <taxon>Mycena</taxon>
    </lineage>
</organism>
<sequence length="264" mass="28836">MLEVETDVGDASWWEGKRLSDQIGPPSLSSRRHQAFATNVRADAPTFLRYAPAVSSLQYGNGAADGLPGKVHKSLPHESSEDVHTFSSSRSSYLTYLLTLLCVNSLLMLAPRYPHCLCCVPTPSLRSPPRFRAVFSVSSGITRRICPPPYSAELLARRCLSLVLGYHALRRLRCSAAFLSLYPFNSAPLSRMAGDSTSLTSTHAVLDLLRVGTALEPGQETRPAPSRNSPHVAYESNLAPIKPYVRRPIQPRLANVLSPTALAK</sequence>
<evidence type="ECO:0000313" key="2">
    <source>
        <dbReference type="Proteomes" id="UP001215598"/>
    </source>
</evidence>
<accession>A0AAD7IKB9</accession>
<dbReference type="AlphaFoldDB" id="A0AAD7IKB9"/>
<protein>
    <submittedName>
        <fullName evidence="1">Uncharacterized protein</fullName>
    </submittedName>
</protein>
<reference evidence="1" key="1">
    <citation type="submission" date="2023-03" db="EMBL/GenBank/DDBJ databases">
        <title>Massive genome expansion in bonnet fungi (Mycena s.s.) driven by repeated elements and novel gene families across ecological guilds.</title>
        <authorList>
            <consortium name="Lawrence Berkeley National Laboratory"/>
            <person name="Harder C.B."/>
            <person name="Miyauchi S."/>
            <person name="Viragh M."/>
            <person name="Kuo A."/>
            <person name="Thoen E."/>
            <person name="Andreopoulos B."/>
            <person name="Lu D."/>
            <person name="Skrede I."/>
            <person name="Drula E."/>
            <person name="Henrissat B."/>
            <person name="Morin E."/>
            <person name="Kohler A."/>
            <person name="Barry K."/>
            <person name="LaButti K."/>
            <person name="Morin E."/>
            <person name="Salamov A."/>
            <person name="Lipzen A."/>
            <person name="Mereny Z."/>
            <person name="Hegedus B."/>
            <person name="Baldrian P."/>
            <person name="Stursova M."/>
            <person name="Weitz H."/>
            <person name="Taylor A."/>
            <person name="Grigoriev I.V."/>
            <person name="Nagy L.G."/>
            <person name="Martin F."/>
            <person name="Kauserud H."/>
        </authorList>
    </citation>
    <scope>NUCLEOTIDE SEQUENCE</scope>
    <source>
        <strain evidence="1">CBHHK182m</strain>
    </source>
</reference>
<dbReference type="Proteomes" id="UP001215598">
    <property type="component" value="Unassembled WGS sequence"/>
</dbReference>
<name>A0AAD7IKB9_9AGAR</name>